<dbReference type="EMBL" id="ADFV01056679">
    <property type="status" value="NOT_ANNOTATED_CDS"/>
    <property type="molecule type" value="Genomic_DNA"/>
</dbReference>
<proteinExistence type="inferred from homology"/>
<dbReference type="GO" id="GO:0098662">
    <property type="term" value="P:inorganic cation transmembrane transport"/>
    <property type="evidence" value="ECO:0007669"/>
    <property type="project" value="Ensembl"/>
</dbReference>
<gene>
    <name evidence="28" type="primary">HTR3B</name>
</gene>
<evidence type="ECO:0000256" key="18">
    <source>
        <dbReference type="ARBA" id="ARBA00036634"/>
    </source>
</evidence>
<comment type="catalytic activity">
    <reaction evidence="18">
        <text>Ca(2+)(in) = Ca(2+)(out)</text>
        <dbReference type="Rhea" id="RHEA:29671"/>
        <dbReference type="ChEBI" id="CHEBI:29108"/>
    </reaction>
</comment>
<dbReference type="HOGENOM" id="CLU_018074_5_0_1"/>
<evidence type="ECO:0000259" key="27">
    <source>
        <dbReference type="Pfam" id="PF02932"/>
    </source>
</evidence>
<dbReference type="InParanoid" id="G1R6V2"/>
<dbReference type="GO" id="GO:0045211">
    <property type="term" value="C:postsynaptic membrane"/>
    <property type="evidence" value="ECO:0007669"/>
    <property type="project" value="UniProtKB-SubCell"/>
</dbReference>
<dbReference type="FunFam" id="2.70.170.10:FF:000017">
    <property type="entry name" value="5-hydroxytryptamine receptor 3A"/>
    <property type="match status" value="1"/>
</dbReference>
<feature type="signal peptide" evidence="25">
    <location>
        <begin position="1"/>
        <end position="21"/>
    </location>
</feature>
<feature type="transmembrane region" description="Helical" evidence="24">
    <location>
        <begin position="248"/>
        <end position="269"/>
    </location>
</feature>
<reference evidence="28 29" key="1">
    <citation type="submission" date="2012-10" db="EMBL/GenBank/DDBJ databases">
        <authorList>
            <consortium name="Gibbon Genome Sequencing Consortium"/>
        </authorList>
    </citation>
    <scope>NUCLEOTIDE SEQUENCE [LARGE SCALE GENOMIC DNA]</scope>
</reference>
<keyword evidence="12" id="KW-0628">Postsynaptic cell membrane</keyword>
<comment type="function">
    <text evidence="19">Forms serotonin (5-hydroxytryptamine/5-HT3)-activated cation-selective channel complexes, which when activated cause fast, depolarizing responses in neurons.</text>
</comment>
<keyword evidence="1" id="KW-0813">Transport</keyword>
<dbReference type="CDD" id="cd19063">
    <property type="entry name" value="LGIC_TM_5-HT3"/>
    <property type="match status" value="1"/>
</dbReference>
<evidence type="ECO:0000256" key="16">
    <source>
        <dbReference type="ARBA" id="ARBA00034430"/>
    </source>
</evidence>
<comment type="catalytic activity">
    <reaction evidence="16">
        <text>K(+)(in) = K(+)(out)</text>
        <dbReference type="Rhea" id="RHEA:29463"/>
        <dbReference type="ChEBI" id="CHEBI:29103"/>
    </reaction>
</comment>
<keyword evidence="6" id="KW-0770">Synapse</keyword>
<feature type="transmembrane region" description="Helical" evidence="24">
    <location>
        <begin position="218"/>
        <end position="236"/>
    </location>
</feature>
<dbReference type="PRINTS" id="PR00252">
    <property type="entry name" value="NRIONCHANNEL"/>
</dbReference>
<dbReference type="Ensembl" id="ENSNLET00000009345.2">
    <property type="protein sequence ID" value="ENSNLEP00000008924.2"/>
    <property type="gene ID" value="ENSNLEG00000007316.2"/>
</dbReference>
<protein>
    <recommendedName>
        <fullName evidence="22">5-hydroxytryptamine receptor 3B</fullName>
    </recommendedName>
    <alternativeName>
        <fullName evidence="23">Serotonin receptor 3B</fullName>
    </alternativeName>
</protein>
<dbReference type="SUPFAM" id="SSF63712">
    <property type="entry name" value="Nicotinic receptor ligand binding domain-like"/>
    <property type="match status" value="1"/>
</dbReference>
<comment type="subcellular location">
    <subcellularLocation>
        <location evidence="15">Postsynaptic cell membrane</location>
        <topology evidence="15">Multi-pass membrane protein</topology>
    </subcellularLocation>
</comment>
<evidence type="ECO:0000256" key="15">
    <source>
        <dbReference type="ARBA" id="ARBA00034104"/>
    </source>
</evidence>
<feature type="transmembrane region" description="Helical" evidence="24">
    <location>
        <begin position="367"/>
        <end position="385"/>
    </location>
</feature>
<dbReference type="InterPro" id="IPR006029">
    <property type="entry name" value="Neurotrans-gated_channel_TM"/>
</dbReference>
<feature type="domain" description="Neurotransmitter-gated ion-channel transmembrane" evidence="27">
    <location>
        <begin position="193"/>
        <end position="275"/>
    </location>
</feature>
<evidence type="ECO:0000256" key="14">
    <source>
        <dbReference type="ARBA" id="ARBA00023303"/>
    </source>
</evidence>
<evidence type="ECO:0000256" key="10">
    <source>
        <dbReference type="ARBA" id="ARBA00023170"/>
    </source>
</evidence>
<dbReference type="OMA" id="NMANEVP"/>
<evidence type="ECO:0000256" key="7">
    <source>
        <dbReference type="ARBA" id="ARBA00023065"/>
    </source>
</evidence>
<evidence type="ECO:0000256" key="5">
    <source>
        <dbReference type="ARBA" id="ARBA00022989"/>
    </source>
</evidence>
<dbReference type="GO" id="GO:0009986">
    <property type="term" value="C:cell surface"/>
    <property type="evidence" value="ECO:0007669"/>
    <property type="project" value="Ensembl"/>
</dbReference>
<dbReference type="GeneTree" id="ENSGT00940000158478"/>
<dbReference type="InterPro" id="IPR049944">
    <property type="entry name" value="LGIC_TM_5-HT3"/>
</dbReference>
<sequence>MLASVMAPLWACILVAAGILATDTHHPRDSALYHLSKQLLQKYHKEVRPVYNWTKATTVYLDLFVHAILDVDAENQILKTSVWYREVWNDEFLSWNSSMFDEIREISLPLSAIWAPDIIINEFVDIERSPDLPYVYVNSSGTIENYKPIQVVSACSLETYAFPFDVQNCSLTFKSILHTVVMRRHPLVYVVSLLIPSIFLMLVDLGSFYLPPNCRARIVFKTSVLVGYTVFRVNMSNQVPRSVGSTPLIGHFFTICMAFLVLSLAKSIVLVKFLHDERRGGQEQPFLCLRGDTDADRPGVEPRAQRAVVTESSLYGEHLAQPGTLKEVWSQLQSISNYLQTQDQTDQQEAEWLVLLSHFDRLLFRSYLFMLGLYAITLCSLWALWGGV</sequence>
<keyword evidence="10" id="KW-0675">Receptor</keyword>
<evidence type="ECO:0000256" key="9">
    <source>
        <dbReference type="ARBA" id="ARBA00023157"/>
    </source>
</evidence>
<keyword evidence="8 24" id="KW-0472">Membrane</keyword>
<keyword evidence="2" id="KW-1003">Cell membrane</keyword>
<keyword evidence="7" id="KW-0406">Ion transport</keyword>
<evidence type="ECO:0000313" key="29">
    <source>
        <dbReference type="Proteomes" id="UP000001073"/>
    </source>
</evidence>
<evidence type="ECO:0000256" key="22">
    <source>
        <dbReference type="ARBA" id="ARBA00068983"/>
    </source>
</evidence>
<dbReference type="EMBL" id="ADFV01056676">
    <property type="status" value="NOT_ANNOTATED_CDS"/>
    <property type="molecule type" value="Genomic_DNA"/>
</dbReference>
<dbReference type="EMBL" id="ADFV01056675">
    <property type="status" value="NOT_ANNOTATED_CDS"/>
    <property type="molecule type" value="Genomic_DNA"/>
</dbReference>
<dbReference type="FunCoup" id="G1R6V2">
    <property type="interactions" value="183"/>
</dbReference>
<dbReference type="STRING" id="61853.ENSNLEP00000008924"/>
<dbReference type="InterPro" id="IPR036719">
    <property type="entry name" value="Neuro-gated_channel_TM_sf"/>
</dbReference>
<keyword evidence="29" id="KW-1185">Reference proteome</keyword>
<keyword evidence="14" id="KW-0407">Ion channel</keyword>
<keyword evidence="9" id="KW-1015">Disulfide bond</keyword>
<keyword evidence="13" id="KW-1071">Ligand-gated ion channel</keyword>
<dbReference type="Pfam" id="PF02931">
    <property type="entry name" value="Neur_chan_LBD"/>
    <property type="match status" value="1"/>
</dbReference>
<evidence type="ECO:0000256" key="19">
    <source>
        <dbReference type="ARBA" id="ARBA00037540"/>
    </source>
</evidence>
<dbReference type="InterPro" id="IPR006202">
    <property type="entry name" value="Neur_chan_lig-bd"/>
</dbReference>
<keyword evidence="11" id="KW-0325">Glycoprotein</keyword>
<organism evidence="28 29">
    <name type="scientific">Nomascus leucogenys</name>
    <name type="common">Northern white-cheeked gibbon</name>
    <name type="synonym">Hylobates leucogenys</name>
    <dbReference type="NCBI Taxonomy" id="61853"/>
    <lineage>
        <taxon>Eukaryota</taxon>
        <taxon>Metazoa</taxon>
        <taxon>Chordata</taxon>
        <taxon>Craniata</taxon>
        <taxon>Vertebrata</taxon>
        <taxon>Euteleostomi</taxon>
        <taxon>Mammalia</taxon>
        <taxon>Eutheria</taxon>
        <taxon>Euarchontoglires</taxon>
        <taxon>Primates</taxon>
        <taxon>Haplorrhini</taxon>
        <taxon>Catarrhini</taxon>
        <taxon>Hylobatidae</taxon>
        <taxon>Nomascus</taxon>
    </lineage>
</organism>
<evidence type="ECO:0000256" key="25">
    <source>
        <dbReference type="SAM" id="SignalP"/>
    </source>
</evidence>
<evidence type="ECO:0000256" key="24">
    <source>
        <dbReference type="SAM" id="Phobius"/>
    </source>
</evidence>
<evidence type="ECO:0000256" key="2">
    <source>
        <dbReference type="ARBA" id="ARBA00022475"/>
    </source>
</evidence>
<dbReference type="EMBL" id="ADFV01056678">
    <property type="status" value="NOT_ANNOTATED_CDS"/>
    <property type="molecule type" value="Genomic_DNA"/>
</dbReference>
<evidence type="ECO:0000256" key="4">
    <source>
        <dbReference type="ARBA" id="ARBA00022729"/>
    </source>
</evidence>
<dbReference type="FunFam" id="1.20.58.390:FF:000056">
    <property type="entry name" value="5-hydroxytryptamine receptor 3B"/>
    <property type="match status" value="1"/>
</dbReference>
<evidence type="ECO:0000256" key="13">
    <source>
        <dbReference type="ARBA" id="ARBA00023286"/>
    </source>
</evidence>
<evidence type="ECO:0000256" key="12">
    <source>
        <dbReference type="ARBA" id="ARBA00023257"/>
    </source>
</evidence>
<comment type="subunit">
    <text evidence="21">Forms homopentameric as well as heteropentameric serotonin-activated cation-selective channel complexes with HTR3A. The homomeric complex is not functional. Heteropentameric complexes display properties which resemble that of neuronal serotonin-activated channels in vivo.</text>
</comment>
<reference evidence="28" key="2">
    <citation type="submission" date="2025-08" db="UniProtKB">
        <authorList>
            <consortium name="Ensembl"/>
        </authorList>
    </citation>
    <scope>IDENTIFICATION</scope>
</reference>
<dbReference type="EMBL" id="ADFV01056673">
    <property type="status" value="NOT_ANNOTATED_CDS"/>
    <property type="molecule type" value="Genomic_DNA"/>
</dbReference>
<dbReference type="EMBL" id="ADFV01056672">
    <property type="status" value="NOT_ANNOTATED_CDS"/>
    <property type="molecule type" value="Genomic_DNA"/>
</dbReference>
<dbReference type="GO" id="GO:0140227">
    <property type="term" value="P:serotonin-gated cation-selective signaling pathway"/>
    <property type="evidence" value="ECO:0007669"/>
    <property type="project" value="Ensembl"/>
</dbReference>
<dbReference type="Gene3D" id="2.70.170.10">
    <property type="entry name" value="Neurotransmitter-gated ion-channel ligand-binding domain"/>
    <property type="match status" value="1"/>
</dbReference>
<name>G1R6V2_NOMLE</name>
<evidence type="ECO:0000256" key="17">
    <source>
        <dbReference type="ARBA" id="ARBA00036239"/>
    </source>
</evidence>
<evidence type="ECO:0000256" key="6">
    <source>
        <dbReference type="ARBA" id="ARBA00023018"/>
    </source>
</evidence>
<evidence type="ECO:0000256" key="3">
    <source>
        <dbReference type="ARBA" id="ARBA00022692"/>
    </source>
</evidence>
<dbReference type="GO" id="GO:0022850">
    <property type="term" value="F:serotonin-gated monoatomic cation channel activity"/>
    <property type="evidence" value="ECO:0007669"/>
    <property type="project" value="Ensembl"/>
</dbReference>
<evidence type="ECO:0000256" key="21">
    <source>
        <dbReference type="ARBA" id="ARBA00063036"/>
    </source>
</evidence>
<dbReference type="EMBL" id="ADFV01056677">
    <property type="status" value="NOT_ANNOTATED_CDS"/>
    <property type="molecule type" value="Genomic_DNA"/>
</dbReference>
<keyword evidence="5 24" id="KW-1133">Transmembrane helix</keyword>
<dbReference type="PANTHER" id="PTHR18945">
    <property type="entry name" value="NEUROTRANSMITTER GATED ION CHANNEL"/>
    <property type="match status" value="1"/>
</dbReference>
<comment type="catalytic activity">
    <reaction evidence="17">
        <text>Na(+)(in) = Na(+)(out)</text>
        <dbReference type="Rhea" id="RHEA:34963"/>
        <dbReference type="ChEBI" id="CHEBI:29101"/>
    </reaction>
</comment>
<dbReference type="AlphaFoldDB" id="G1R6V2"/>
<dbReference type="InterPro" id="IPR036734">
    <property type="entry name" value="Neur_chan_lig-bd_sf"/>
</dbReference>
<dbReference type="Proteomes" id="UP000001073">
    <property type="component" value="Chromosome 15"/>
</dbReference>
<dbReference type="GO" id="GO:1904602">
    <property type="term" value="C:serotonin-activated cation-selective channel complex"/>
    <property type="evidence" value="ECO:0007669"/>
    <property type="project" value="Ensembl"/>
</dbReference>
<dbReference type="InterPro" id="IPR006201">
    <property type="entry name" value="Neur_channel"/>
</dbReference>
<accession>G1R6V2</accession>
<dbReference type="Pfam" id="PF02932">
    <property type="entry name" value="Neur_chan_memb"/>
    <property type="match status" value="1"/>
</dbReference>
<keyword evidence="3 24" id="KW-0812">Transmembrane</keyword>
<dbReference type="EMBL" id="ADFV01056674">
    <property type="status" value="NOT_ANNOTATED_CDS"/>
    <property type="molecule type" value="Genomic_DNA"/>
</dbReference>
<evidence type="ECO:0000256" key="11">
    <source>
        <dbReference type="ARBA" id="ARBA00023180"/>
    </source>
</evidence>
<evidence type="ECO:0000256" key="8">
    <source>
        <dbReference type="ARBA" id="ARBA00023136"/>
    </source>
</evidence>
<evidence type="ECO:0000256" key="1">
    <source>
        <dbReference type="ARBA" id="ARBA00022448"/>
    </source>
</evidence>
<dbReference type="InterPro" id="IPR038050">
    <property type="entry name" value="Neuro_actylchol_rec"/>
</dbReference>
<reference evidence="28" key="3">
    <citation type="submission" date="2025-09" db="UniProtKB">
        <authorList>
            <consortium name="Ensembl"/>
        </authorList>
    </citation>
    <scope>IDENTIFICATION</scope>
</reference>
<keyword evidence="4 25" id="KW-0732">Signal</keyword>
<evidence type="ECO:0000256" key="23">
    <source>
        <dbReference type="ARBA" id="ARBA00078865"/>
    </source>
</evidence>
<dbReference type="EMBL" id="ADFV01056671">
    <property type="status" value="NOT_ANNOTATED_CDS"/>
    <property type="molecule type" value="Genomic_DNA"/>
</dbReference>
<feature type="domain" description="Neurotransmitter-gated ion-channel ligand-binding" evidence="26">
    <location>
        <begin position="34"/>
        <end position="179"/>
    </location>
</feature>
<dbReference type="Gene3D" id="1.20.58.390">
    <property type="entry name" value="Neurotransmitter-gated ion-channel transmembrane domain"/>
    <property type="match status" value="1"/>
</dbReference>
<evidence type="ECO:0000313" key="28">
    <source>
        <dbReference type="Ensembl" id="ENSNLEP00000008924.2"/>
    </source>
</evidence>
<comment type="similarity">
    <text evidence="20">Belongs to the ligand-gated ion channel (TC 1.A.9) family. 5-hydroxytryptamine receptor (TC 1.A.9.2) subfamily. HTR3B sub-subfamily.</text>
</comment>
<dbReference type="SUPFAM" id="SSF90112">
    <property type="entry name" value="Neurotransmitter-gated ion-channel transmembrane pore"/>
    <property type="match status" value="1"/>
</dbReference>
<evidence type="ECO:0000256" key="20">
    <source>
        <dbReference type="ARBA" id="ARBA00061125"/>
    </source>
</evidence>
<feature type="chain" id="PRO_5014164577" description="5-hydroxytryptamine receptor 3B" evidence="25">
    <location>
        <begin position="22"/>
        <end position="388"/>
    </location>
</feature>
<evidence type="ECO:0000259" key="26">
    <source>
        <dbReference type="Pfam" id="PF02931"/>
    </source>
</evidence>
<dbReference type="eggNOG" id="KOG3645">
    <property type="taxonomic scope" value="Eukaryota"/>
</dbReference>
<feature type="transmembrane region" description="Helical" evidence="24">
    <location>
        <begin position="187"/>
        <end position="206"/>
    </location>
</feature>